<proteinExistence type="predicted"/>
<dbReference type="InterPro" id="IPR013785">
    <property type="entry name" value="Aldolase_TIM"/>
</dbReference>
<dbReference type="Gene3D" id="3.20.20.70">
    <property type="entry name" value="Aldolase class I"/>
    <property type="match status" value="1"/>
</dbReference>
<reference evidence="1" key="1">
    <citation type="submission" date="2016-10" db="EMBL/GenBank/DDBJ databases">
        <title>Sequence of Gallionella enrichment culture.</title>
        <authorList>
            <person name="Poehlein A."/>
            <person name="Muehling M."/>
            <person name="Daniel R."/>
        </authorList>
    </citation>
    <scope>NUCLEOTIDE SEQUENCE</scope>
</reference>
<accession>A0A1J5Q1X9</accession>
<sequence length="43" mass="4845">MKDICKARYQAFGTAGNASRIKPISLDDMVKRYDKGELDPKVN</sequence>
<dbReference type="EMBL" id="MLJW01002656">
    <property type="protein sequence ID" value="OIQ74015.1"/>
    <property type="molecule type" value="Genomic_DNA"/>
</dbReference>
<protein>
    <submittedName>
        <fullName evidence="1">Fructose-bisphosphate aldolase class 2</fullName>
        <ecNumber evidence="1">4.1.2.13</ecNumber>
    </submittedName>
</protein>
<dbReference type="GO" id="GO:0004332">
    <property type="term" value="F:fructose-bisphosphate aldolase activity"/>
    <property type="evidence" value="ECO:0007669"/>
    <property type="project" value="UniProtKB-EC"/>
</dbReference>
<comment type="caution">
    <text evidence="1">The sequence shown here is derived from an EMBL/GenBank/DDBJ whole genome shotgun (WGS) entry which is preliminary data.</text>
</comment>
<name>A0A1J5Q1X9_9ZZZZ</name>
<evidence type="ECO:0000313" key="1">
    <source>
        <dbReference type="EMBL" id="OIQ74015.1"/>
    </source>
</evidence>
<dbReference type="AlphaFoldDB" id="A0A1J5Q1X9"/>
<gene>
    <name evidence="1" type="primary">fbaA_10</name>
    <name evidence="1" type="ORF">GALL_443460</name>
</gene>
<dbReference type="EC" id="4.1.2.13" evidence="1"/>
<keyword evidence="1" id="KW-0456">Lyase</keyword>
<organism evidence="1">
    <name type="scientific">mine drainage metagenome</name>
    <dbReference type="NCBI Taxonomy" id="410659"/>
    <lineage>
        <taxon>unclassified sequences</taxon>
        <taxon>metagenomes</taxon>
        <taxon>ecological metagenomes</taxon>
    </lineage>
</organism>